<accession>A0A151P8R7</accession>
<evidence type="ECO:0000313" key="3">
    <source>
        <dbReference type="Proteomes" id="UP000050525"/>
    </source>
</evidence>
<comment type="caution">
    <text evidence="2">The sequence shown here is derived from an EMBL/GenBank/DDBJ whole genome shotgun (WGS) entry which is preliminary data.</text>
</comment>
<sequence>MHAEGEQLQLQVQAAKQQTQVLEAENKRLREVRDQIVTKAWGPCEIQMPDAAGVTTLTKAEQKPQMLGAMDIMEKRLVALGAQLAKYIAVVKAECQGQSQEVEALKEALWEMETWLETTWIEGRRPPEQEKPPKYLGQESLRYKTGLVQIEKSTMTEGSEGVDPMTMKEEILSALMQCLNQKWEQLMSNHAVEMDRIRQTLEEFLGRYDQGVSTKPERIQTAVTVLLRVLYVNIGTKSVDHNVVPTAVPGNKAEPCTQQHL</sequence>
<evidence type="ECO:0000313" key="2">
    <source>
        <dbReference type="EMBL" id="KYO45438.1"/>
    </source>
</evidence>
<reference evidence="2 3" key="1">
    <citation type="journal article" date="2012" name="Genome Biol.">
        <title>Sequencing three crocodilian genomes to illuminate the evolution of archosaurs and amniotes.</title>
        <authorList>
            <person name="St John J.A."/>
            <person name="Braun E.L."/>
            <person name="Isberg S.R."/>
            <person name="Miles L.G."/>
            <person name="Chong A.Y."/>
            <person name="Gongora J."/>
            <person name="Dalzell P."/>
            <person name="Moran C."/>
            <person name="Bed'hom B."/>
            <person name="Abzhanov A."/>
            <person name="Burgess S.C."/>
            <person name="Cooksey A.M."/>
            <person name="Castoe T.A."/>
            <person name="Crawford N.G."/>
            <person name="Densmore L.D."/>
            <person name="Drew J.C."/>
            <person name="Edwards S.V."/>
            <person name="Faircloth B.C."/>
            <person name="Fujita M.K."/>
            <person name="Greenwold M.J."/>
            <person name="Hoffmann F.G."/>
            <person name="Howard J.M."/>
            <person name="Iguchi T."/>
            <person name="Janes D.E."/>
            <person name="Khan S.Y."/>
            <person name="Kohno S."/>
            <person name="de Koning A.J."/>
            <person name="Lance S.L."/>
            <person name="McCarthy F.M."/>
            <person name="McCormack J.E."/>
            <person name="Merchant M.E."/>
            <person name="Peterson D.G."/>
            <person name="Pollock D.D."/>
            <person name="Pourmand N."/>
            <person name="Raney B.J."/>
            <person name="Roessler K.A."/>
            <person name="Sanford J.R."/>
            <person name="Sawyer R.H."/>
            <person name="Schmidt C.J."/>
            <person name="Triplett E.W."/>
            <person name="Tuberville T.D."/>
            <person name="Venegas-Anaya M."/>
            <person name="Howard J.T."/>
            <person name="Jarvis E.D."/>
            <person name="Guillette L.J.Jr."/>
            <person name="Glenn T.C."/>
            <person name="Green R.E."/>
            <person name="Ray D.A."/>
        </authorList>
    </citation>
    <scope>NUCLEOTIDE SEQUENCE [LARGE SCALE GENOMIC DNA]</scope>
    <source>
        <strain evidence="2">KSC_2009_1</strain>
    </source>
</reference>
<evidence type="ECO:0000256" key="1">
    <source>
        <dbReference type="SAM" id="Coils"/>
    </source>
</evidence>
<keyword evidence="1" id="KW-0175">Coiled coil</keyword>
<dbReference type="Proteomes" id="UP000050525">
    <property type="component" value="Unassembled WGS sequence"/>
</dbReference>
<protein>
    <submittedName>
        <fullName evidence="2">Uncharacterized protein</fullName>
    </submittedName>
</protein>
<dbReference type="AlphaFoldDB" id="A0A151P8R7"/>
<gene>
    <name evidence="2" type="ORF">Y1Q_0015105</name>
</gene>
<organism evidence="2 3">
    <name type="scientific">Alligator mississippiensis</name>
    <name type="common">American alligator</name>
    <dbReference type="NCBI Taxonomy" id="8496"/>
    <lineage>
        <taxon>Eukaryota</taxon>
        <taxon>Metazoa</taxon>
        <taxon>Chordata</taxon>
        <taxon>Craniata</taxon>
        <taxon>Vertebrata</taxon>
        <taxon>Euteleostomi</taxon>
        <taxon>Archelosauria</taxon>
        <taxon>Archosauria</taxon>
        <taxon>Crocodylia</taxon>
        <taxon>Alligatoridae</taxon>
        <taxon>Alligatorinae</taxon>
        <taxon>Alligator</taxon>
    </lineage>
</organism>
<keyword evidence="3" id="KW-1185">Reference proteome</keyword>
<dbReference type="EMBL" id="AKHW03000563">
    <property type="protein sequence ID" value="KYO45438.1"/>
    <property type="molecule type" value="Genomic_DNA"/>
</dbReference>
<name>A0A151P8R7_ALLMI</name>
<feature type="coiled-coil region" evidence="1">
    <location>
        <begin position="5"/>
        <end position="35"/>
    </location>
</feature>
<proteinExistence type="predicted"/>